<keyword evidence="1" id="KW-1133">Transmembrane helix</keyword>
<sequence>MQHELETENMVMMNNPDMRPLTQVTNPQLERYRTILLIMLGICLGFWLAIAFVEIVDYTVDLQTNTRIVGSIAAIAFYAFGLFVSCKYSKKGLRMVCNLI</sequence>
<evidence type="ECO:0000256" key="1">
    <source>
        <dbReference type="SAM" id="Phobius"/>
    </source>
</evidence>
<dbReference type="EMBL" id="CAJNOI010000123">
    <property type="protein sequence ID" value="CAF1096477.1"/>
    <property type="molecule type" value="Genomic_DNA"/>
</dbReference>
<organism evidence="2 3">
    <name type="scientific">Adineta steineri</name>
    <dbReference type="NCBI Taxonomy" id="433720"/>
    <lineage>
        <taxon>Eukaryota</taxon>
        <taxon>Metazoa</taxon>
        <taxon>Spiralia</taxon>
        <taxon>Gnathifera</taxon>
        <taxon>Rotifera</taxon>
        <taxon>Eurotatoria</taxon>
        <taxon>Bdelloidea</taxon>
        <taxon>Adinetida</taxon>
        <taxon>Adinetidae</taxon>
        <taxon>Adineta</taxon>
    </lineage>
</organism>
<reference evidence="2" key="1">
    <citation type="submission" date="2021-02" db="EMBL/GenBank/DDBJ databases">
        <authorList>
            <person name="Nowell W R."/>
        </authorList>
    </citation>
    <scope>NUCLEOTIDE SEQUENCE</scope>
</reference>
<feature type="transmembrane region" description="Helical" evidence="1">
    <location>
        <begin position="35"/>
        <end position="56"/>
    </location>
</feature>
<gene>
    <name evidence="2" type="ORF">BJG266_LOCUS21106</name>
</gene>
<evidence type="ECO:0000313" key="3">
    <source>
        <dbReference type="Proteomes" id="UP000663877"/>
    </source>
</evidence>
<keyword evidence="1" id="KW-0472">Membrane</keyword>
<feature type="transmembrane region" description="Helical" evidence="1">
    <location>
        <begin position="68"/>
        <end position="86"/>
    </location>
</feature>
<comment type="caution">
    <text evidence="2">The sequence shown here is derived from an EMBL/GenBank/DDBJ whole genome shotgun (WGS) entry which is preliminary data.</text>
</comment>
<dbReference type="AlphaFoldDB" id="A0A814NVQ3"/>
<dbReference type="Proteomes" id="UP000663877">
    <property type="component" value="Unassembled WGS sequence"/>
</dbReference>
<keyword evidence="1" id="KW-0812">Transmembrane</keyword>
<protein>
    <submittedName>
        <fullName evidence="2">Uncharacterized protein</fullName>
    </submittedName>
</protein>
<evidence type="ECO:0000313" key="2">
    <source>
        <dbReference type="EMBL" id="CAF1096477.1"/>
    </source>
</evidence>
<proteinExistence type="predicted"/>
<accession>A0A814NVQ3</accession>
<name>A0A814NVQ3_9BILA</name>